<keyword evidence="4" id="KW-0378">Hydrolase</keyword>
<keyword evidence="3" id="KW-0053">Apoptosis</keyword>
<dbReference type="EMBL" id="LR901023">
    <property type="protein sequence ID" value="CAD7247590.1"/>
    <property type="molecule type" value="Genomic_DNA"/>
</dbReference>
<dbReference type="InterPro" id="IPR002398">
    <property type="entry name" value="Pept_C14"/>
</dbReference>
<reference evidence="8" key="1">
    <citation type="submission" date="2020-11" db="EMBL/GenBank/DDBJ databases">
        <authorList>
            <person name="Tran Van P."/>
        </authorList>
    </citation>
    <scope>NUCLEOTIDE SEQUENCE</scope>
</reference>
<evidence type="ECO:0000313" key="9">
    <source>
        <dbReference type="Proteomes" id="UP000677054"/>
    </source>
</evidence>
<comment type="similarity">
    <text evidence="1">Belongs to the peptidase C14A family.</text>
</comment>
<dbReference type="PANTHER" id="PTHR47901:SF8">
    <property type="entry name" value="CASPASE-3"/>
    <property type="match status" value="1"/>
</dbReference>
<gene>
    <name evidence="8" type="ORF">DSTB1V02_LOCUS7420</name>
</gene>
<feature type="domain" description="Caspase family p20" evidence="7">
    <location>
        <begin position="205"/>
        <end position="340"/>
    </location>
</feature>
<dbReference type="GO" id="GO:0006508">
    <property type="term" value="P:proteolysis"/>
    <property type="evidence" value="ECO:0007669"/>
    <property type="project" value="UniProtKB-KW"/>
</dbReference>
<name>A0A7R8XC57_9CRUS</name>
<evidence type="ECO:0000259" key="7">
    <source>
        <dbReference type="PROSITE" id="PS50208"/>
    </source>
</evidence>
<dbReference type="InterPro" id="IPR016129">
    <property type="entry name" value="Caspase_his_AS"/>
</dbReference>
<dbReference type="OrthoDB" id="6044770at2759"/>
<organism evidence="8">
    <name type="scientific">Darwinula stevensoni</name>
    <dbReference type="NCBI Taxonomy" id="69355"/>
    <lineage>
        <taxon>Eukaryota</taxon>
        <taxon>Metazoa</taxon>
        <taxon>Ecdysozoa</taxon>
        <taxon>Arthropoda</taxon>
        <taxon>Crustacea</taxon>
        <taxon>Oligostraca</taxon>
        <taxon>Ostracoda</taxon>
        <taxon>Podocopa</taxon>
        <taxon>Podocopida</taxon>
        <taxon>Darwinulocopina</taxon>
        <taxon>Darwinuloidea</taxon>
        <taxon>Darwinulidae</taxon>
        <taxon>Darwinula</taxon>
    </lineage>
</organism>
<dbReference type="PANTHER" id="PTHR47901">
    <property type="entry name" value="CASPASE RECRUITMENT DOMAIN-CONTAINING PROTEIN 18"/>
    <property type="match status" value="1"/>
</dbReference>
<dbReference type="GO" id="GO:0004197">
    <property type="term" value="F:cysteine-type endopeptidase activity"/>
    <property type="evidence" value="ECO:0007669"/>
    <property type="project" value="InterPro"/>
</dbReference>
<sequence length="458" mass="52328">MAINRAAISHVMLQHKSEFIDDINLKDLLERMKLEKVIGTNHYNEWIRKEPEEQAEFLVQKIPDKGLDGFKALLKCLWLEEPEFADKLLASLGNVNKKCEQSIRKELLERMKLKKVIGTNHYNEWIGEKPEKQAEFLVQKIPDKGLDGFKALLSCLWLEEPEFADKLLASLGNENKKCEQSIRKELSGDVGDSGPLDEYNMTSIPRGQALIININKFEGKTKNREGSKIDKTAMETLLKYKLQFEVTVAKDLKLDEMKKKLKDFAEMSDEHKRGDCCIVVIMSHGDQRPGSHPKGPYPFVISSSDEKHLEVEQIVQMFNNVDALKGKPKVFIIQACRASEGSPFELSFEDIKFLNDGIEMDGGTFNPHDTFVVTSTIPCNLWFFLLLTAMAPIERATLRPIVYYEFLQGHSARSAADLRCIQGQRRPLFHGVSMVETLGIWRHDLRRSTTLRTSIDSR</sequence>
<accession>A0A7R8XC57</accession>
<evidence type="ECO:0000256" key="3">
    <source>
        <dbReference type="ARBA" id="ARBA00022703"/>
    </source>
</evidence>
<dbReference type="InterPro" id="IPR011600">
    <property type="entry name" value="Pept_C14_caspase"/>
</dbReference>
<evidence type="ECO:0000313" key="8">
    <source>
        <dbReference type="EMBL" id="CAD7247590.1"/>
    </source>
</evidence>
<dbReference type="GO" id="GO:0006915">
    <property type="term" value="P:apoptotic process"/>
    <property type="evidence" value="ECO:0007669"/>
    <property type="project" value="UniProtKB-KW"/>
</dbReference>
<keyword evidence="9" id="KW-1185">Reference proteome</keyword>
<evidence type="ECO:0000256" key="1">
    <source>
        <dbReference type="ARBA" id="ARBA00010134"/>
    </source>
</evidence>
<dbReference type="InterPro" id="IPR029030">
    <property type="entry name" value="Caspase-like_dom_sf"/>
</dbReference>
<dbReference type="CDD" id="cd01671">
    <property type="entry name" value="CARD"/>
    <property type="match status" value="1"/>
</dbReference>
<dbReference type="EMBL" id="CAJPEV010001506">
    <property type="protein sequence ID" value="CAG0893014.1"/>
    <property type="molecule type" value="Genomic_DNA"/>
</dbReference>
<dbReference type="InterPro" id="IPR001309">
    <property type="entry name" value="Pept_C14_p20"/>
</dbReference>
<evidence type="ECO:0000256" key="6">
    <source>
        <dbReference type="ARBA" id="ARBA00023145"/>
    </source>
</evidence>
<evidence type="ECO:0000256" key="5">
    <source>
        <dbReference type="ARBA" id="ARBA00022807"/>
    </source>
</evidence>
<dbReference type="InterPro" id="IPR015917">
    <property type="entry name" value="Pept_C14A"/>
</dbReference>
<proteinExistence type="inferred from homology"/>
<protein>
    <recommendedName>
        <fullName evidence="7">Caspase family p20 domain-containing protein</fullName>
    </recommendedName>
</protein>
<dbReference type="Gene3D" id="3.40.50.1460">
    <property type="match status" value="1"/>
</dbReference>
<dbReference type="PROSITE" id="PS01121">
    <property type="entry name" value="CASPASE_HIS"/>
    <property type="match status" value="1"/>
</dbReference>
<dbReference type="SUPFAM" id="SSF52129">
    <property type="entry name" value="Caspase-like"/>
    <property type="match status" value="1"/>
</dbReference>
<dbReference type="PROSITE" id="PS50208">
    <property type="entry name" value="CASPASE_P20"/>
    <property type="match status" value="1"/>
</dbReference>
<keyword evidence="5" id="KW-0788">Thiol protease</keyword>
<keyword evidence="2" id="KW-0645">Protease</keyword>
<evidence type="ECO:0000256" key="4">
    <source>
        <dbReference type="ARBA" id="ARBA00022801"/>
    </source>
</evidence>
<dbReference type="Proteomes" id="UP000677054">
    <property type="component" value="Unassembled WGS sequence"/>
</dbReference>
<dbReference type="Pfam" id="PF00656">
    <property type="entry name" value="Peptidase_C14"/>
    <property type="match status" value="1"/>
</dbReference>
<dbReference type="InterPro" id="IPR011029">
    <property type="entry name" value="DEATH-like_dom_sf"/>
</dbReference>
<dbReference type="Gene3D" id="1.10.533.10">
    <property type="entry name" value="Death Domain, Fas"/>
    <property type="match status" value="1"/>
</dbReference>
<dbReference type="PRINTS" id="PR00376">
    <property type="entry name" value="IL1BCENZYME"/>
</dbReference>
<dbReference type="AlphaFoldDB" id="A0A7R8XC57"/>
<evidence type="ECO:0000256" key="2">
    <source>
        <dbReference type="ARBA" id="ARBA00022670"/>
    </source>
</evidence>
<dbReference type="SMART" id="SM00115">
    <property type="entry name" value="CASc"/>
    <property type="match status" value="1"/>
</dbReference>
<keyword evidence="6" id="KW-0865">Zymogen</keyword>